<dbReference type="Proteomes" id="UP000006564">
    <property type="component" value="Chromosome 4"/>
</dbReference>
<dbReference type="VEuPathDB" id="FungiDB:AO090012000582"/>
<dbReference type="GeneID" id="5988049"/>
<sequence length="132" mass="15187">MDSHLDVRQSKHKRPFRCQAWEESWLQYMQSRSVMRNFSLRYSRVGKSNSQILAPAGSSLDTALVAFERFFEEYTGKSWALRGNGILPQPKRDSAGNLLPPHEGWYIYEDNTNMFLDFIQKGSASTTDAFGK</sequence>
<reference evidence="2 3" key="1">
    <citation type="journal article" date="2005" name="Nature">
        <title>Genome sequencing and analysis of Aspergillus oryzae.</title>
        <authorList>
            <person name="Machida M."/>
            <person name="Asai K."/>
            <person name="Sano M."/>
            <person name="Tanaka T."/>
            <person name="Kumagai T."/>
            <person name="Terai G."/>
            <person name="Kusumoto K."/>
            <person name="Arima T."/>
            <person name="Akita O."/>
            <person name="Kashiwagi Y."/>
            <person name="Abe K."/>
            <person name="Gomi K."/>
            <person name="Horiuchi H."/>
            <person name="Kitamoto K."/>
            <person name="Kobayashi T."/>
            <person name="Takeuchi M."/>
            <person name="Denning D.W."/>
            <person name="Galagan J.E."/>
            <person name="Nierman W.C."/>
            <person name="Yu J."/>
            <person name="Archer D.B."/>
            <person name="Bennett J.W."/>
            <person name="Bhatnagar D."/>
            <person name="Cleveland T.E."/>
            <person name="Fedorova N.D."/>
            <person name="Gotoh O."/>
            <person name="Horikawa H."/>
            <person name="Hosoyama A."/>
            <person name="Ichinomiya M."/>
            <person name="Igarashi R."/>
            <person name="Iwashita K."/>
            <person name="Juvvadi P.R."/>
            <person name="Kato M."/>
            <person name="Kato Y."/>
            <person name="Kin T."/>
            <person name="Kokubun A."/>
            <person name="Maeda H."/>
            <person name="Maeyama N."/>
            <person name="Maruyama J."/>
            <person name="Nagasaki H."/>
            <person name="Nakajima T."/>
            <person name="Oda K."/>
            <person name="Okada K."/>
            <person name="Paulsen I."/>
            <person name="Sakamoto K."/>
            <person name="Sawano T."/>
            <person name="Takahashi M."/>
            <person name="Takase K."/>
            <person name="Terabayashi Y."/>
            <person name="Wortman J."/>
            <person name="Yamada O."/>
            <person name="Yamagata Y."/>
            <person name="Anazawa H."/>
            <person name="Hata Y."/>
            <person name="Koide Y."/>
            <person name="Komori T."/>
            <person name="Koyama Y."/>
            <person name="Minetoki T."/>
            <person name="Suharnan S."/>
            <person name="Tanaka A."/>
            <person name="Isono K."/>
            <person name="Kuhara S."/>
            <person name="Ogasawara N."/>
            <person name="Kikuchi H."/>
        </authorList>
    </citation>
    <scope>NUCLEOTIDE SEQUENCE [LARGE SCALE GENOMIC DNA]</scope>
    <source>
        <strain evidence="3">ATCC 42149 / RIB 40</strain>
    </source>
</reference>
<dbReference type="InterPro" id="IPR036930">
    <property type="entry name" value="WGR_dom_sf"/>
</dbReference>
<dbReference type="AlphaFoldDB" id="Q2UCH9"/>
<evidence type="ECO:0000313" key="2">
    <source>
        <dbReference type="EMBL" id="BAE60736.1"/>
    </source>
</evidence>
<keyword evidence="3" id="KW-1185">Reference proteome</keyword>
<organism evidence="2 3">
    <name type="scientific">Aspergillus oryzae (strain ATCC 42149 / RIB 40)</name>
    <name type="common">Yellow koji mold</name>
    <dbReference type="NCBI Taxonomy" id="510516"/>
    <lineage>
        <taxon>Eukaryota</taxon>
        <taxon>Fungi</taxon>
        <taxon>Dikarya</taxon>
        <taxon>Ascomycota</taxon>
        <taxon>Pezizomycotina</taxon>
        <taxon>Eurotiomycetes</taxon>
        <taxon>Eurotiomycetidae</taxon>
        <taxon>Eurotiales</taxon>
        <taxon>Aspergillaceae</taxon>
        <taxon>Aspergillus</taxon>
        <taxon>Aspergillus subgen. Circumdati</taxon>
    </lineage>
</organism>
<dbReference type="InterPro" id="IPR008893">
    <property type="entry name" value="WGR_domain"/>
</dbReference>
<gene>
    <name evidence="2" type="ORF">AO090012000582</name>
</gene>
<dbReference type="EMBL" id="AP007161">
    <property type="protein sequence ID" value="BAE60736.1"/>
    <property type="molecule type" value="Genomic_DNA"/>
</dbReference>
<evidence type="ECO:0000313" key="3">
    <source>
        <dbReference type="Proteomes" id="UP000006564"/>
    </source>
</evidence>
<name>Q2UCH9_ASPOR</name>
<dbReference type="SUPFAM" id="SSF142921">
    <property type="entry name" value="WGR domain-like"/>
    <property type="match status" value="1"/>
</dbReference>
<accession>Q2UCH9</accession>
<dbReference type="KEGG" id="aor:AO090012000582"/>
<protein>
    <submittedName>
        <fullName evidence="2">DNA, SC012</fullName>
    </submittedName>
</protein>
<dbReference type="HOGENOM" id="CLU_1916644_0_0_1"/>
<evidence type="ECO:0000259" key="1">
    <source>
        <dbReference type="PROSITE" id="PS51977"/>
    </source>
</evidence>
<proteinExistence type="predicted"/>
<dbReference type="RefSeq" id="XP_023091462.1">
    <property type="nucleotide sequence ID" value="XM_023236545.1"/>
</dbReference>
<dbReference type="STRING" id="510516.Q2UCH9"/>
<dbReference type="EMBL" id="BA000052">
    <property type="protein sequence ID" value="BAE60736.1"/>
    <property type="molecule type" value="Genomic_DNA"/>
</dbReference>
<dbReference type="PROSITE" id="PS51977">
    <property type="entry name" value="WGR"/>
    <property type="match status" value="1"/>
</dbReference>
<feature type="domain" description="WGR" evidence="1">
    <location>
        <begin position="1"/>
        <end position="93"/>
    </location>
</feature>